<evidence type="ECO:0000256" key="2">
    <source>
        <dbReference type="ARBA" id="ARBA00004752"/>
    </source>
</evidence>
<organism evidence="18 19">
    <name type="scientific">Alicycliphilus denitrificans</name>
    <dbReference type="NCBI Taxonomy" id="179636"/>
    <lineage>
        <taxon>Bacteria</taxon>
        <taxon>Pseudomonadati</taxon>
        <taxon>Pseudomonadota</taxon>
        <taxon>Betaproteobacteria</taxon>
        <taxon>Burkholderiales</taxon>
        <taxon>Comamonadaceae</taxon>
        <taxon>Alicycliphilus</taxon>
    </lineage>
</organism>
<dbReference type="Proteomes" id="UP000216225">
    <property type="component" value="Unassembled WGS sequence"/>
</dbReference>
<keyword evidence="11" id="KW-0961">Cell wall biogenesis/degradation</keyword>
<dbReference type="InterPro" id="IPR018044">
    <property type="entry name" value="Peptidase_S11"/>
</dbReference>
<comment type="pathway">
    <text evidence="2">Cell wall biogenesis; peptidoglycan biosynthesis.</text>
</comment>
<dbReference type="InterPro" id="IPR012338">
    <property type="entry name" value="Beta-lactam/transpept-like"/>
</dbReference>
<feature type="chain" id="PRO_5019267593" description="serine-type D-Ala-D-Ala carboxypeptidase" evidence="16">
    <location>
        <begin position="25"/>
        <end position="387"/>
    </location>
</feature>
<dbReference type="SUPFAM" id="SSF69189">
    <property type="entry name" value="Penicillin-binding protein associated domain"/>
    <property type="match status" value="1"/>
</dbReference>
<dbReference type="PANTHER" id="PTHR21581">
    <property type="entry name" value="D-ALANYL-D-ALANINE CARBOXYPEPTIDASE"/>
    <property type="match status" value="1"/>
</dbReference>
<proteinExistence type="inferred from homology"/>
<feature type="signal peptide" evidence="16">
    <location>
        <begin position="1"/>
        <end position="24"/>
    </location>
</feature>
<evidence type="ECO:0000256" key="1">
    <source>
        <dbReference type="ARBA" id="ARBA00003217"/>
    </source>
</evidence>
<gene>
    <name evidence="18" type="ORF">CE154_004515</name>
</gene>
<dbReference type="UniPathway" id="UPA00219"/>
<keyword evidence="5 18" id="KW-0121">Carboxypeptidase</keyword>
<dbReference type="PRINTS" id="PR00725">
    <property type="entry name" value="DADACBPTASE1"/>
</dbReference>
<dbReference type="SUPFAM" id="SSF56601">
    <property type="entry name" value="beta-lactamase/transpeptidase-like"/>
    <property type="match status" value="1"/>
</dbReference>
<dbReference type="Gene3D" id="3.40.710.10">
    <property type="entry name" value="DD-peptidase/beta-lactamase superfamily"/>
    <property type="match status" value="1"/>
</dbReference>
<name>A0A420KGI2_9BURK</name>
<dbReference type="InterPro" id="IPR001967">
    <property type="entry name" value="Peptidase_S11_N"/>
</dbReference>
<evidence type="ECO:0000256" key="12">
    <source>
        <dbReference type="ARBA" id="ARBA00034000"/>
    </source>
</evidence>
<dbReference type="GO" id="GO:0009252">
    <property type="term" value="P:peptidoglycan biosynthetic process"/>
    <property type="evidence" value="ECO:0007669"/>
    <property type="project" value="UniProtKB-UniPathway"/>
</dbReference>
<evidence type="ECO:0000259" key="17">
    <source>
        <dbReference type="SMART" id="SM00936"/>
    </source>
</evidence>
<dbReference type="PANTHER" id="PTHR21581:SF6">
    <property type="entry name" value="TRAFFICKING PROTEIN PARTICLE COMPLEX SUBUNIT 12"/>
    <property type="match status" value="1"/>
</dbReference>
<reference evidence="18 19" key="1">
    <citation type="submission" date="2018-09" db="EMBL/GenBank/DDBJ databases">
        <title>Genome comparison of Alicycliphilus sp. BQ1, a polyurethanolytic bacterium, with its closest phylogenetic relatives Alicycliphilus denitrificans BC and K601, unable to attack polyurethane.</title>
        <authorList>
            <person name="Loza-Tavera H."/>
            <person name="Lozano L."/>
            <person name="Cevallos M."/>
            <person name="Maya-Lucas O."/>
            <person name="Garcia-Mena J."/>
            <person name="Hernandez J."/>
        </authorList>
    </citation>
    <scope>NUCLEOTIDE SEQUENCE [LARGE SCALE GENOMIC DNA]</scope>
    <source>
        <strain evidence="18 19">BQ1</strain>
    </source>
</reference>
<evidence type="ECO:0000256" key="8">
    <source>
        <dbReference type="ARBA" id="ARBA00022801"/>
    </source>
</evidence>
<sequence>MKSLLSSLRSLACAALMAPAILWAQAPQPPEIAARNYLLVDVTAGQVLAAKDIDAPVEQASLTKLMTGYLVFDALRAKKITLEQRLPVSERAWKMPGSRMFIDPKMQVPVDDLLKGMIVQSGNDATMALAEGVGGTAENFVRLMNEQAKALGMKNTAYKNPEGLTEPGHTTTARDLATLATRLMQDFPEYMHYYSTKQYRYEGTPASNSNNRNTLLFRDPTVDGLKTGHTAAAGYCLVATSKRDFPNVGQRRLLSIVLGAASENSRANESQKLLNWGYTAFDAVKLFDAGQAADTPAVWKGTQSTLKIGRPDAIVVTVPSGSAGKLGTEIVRKDPLIAPFTKGQPIGTLKVKLGGEQVAEVPLVALEDVGQAGIFGRAWDAIRLWIK</sequence>
<comment type="caution">
    <text evidence="18">The sequence shown here is derived from an EMBL/GenBank/DDBJ whole genome shotgun (WGS) entry which is preliminary data.</text>
</comment>
<dbReference type="EC" id="3.4.16.4" evidence="4"/>
<evidence type="ECO:0000313" key="18">
    <source>
        <dbReference type="EMBL" id="RKJ99011.1"/>
    </source>
</evidence>
<comment type="similarity">
    <text evidence="3 15">Belongs to the peptidase S11 family.</text>
</comment>
<comment type="catalytic activity">
    <reaction evidence="12">
        <text>Preferential cleavage: (Ac)2-L-Lys-D-Ala-|-D-Ala. Also transpeptidation of peptidyl-alanyl moieties that are N-acyl substituents of D-alanine.</text>
        <dbReference type="EC" id="3.4.16.4"/>
    </reaction>
</comment>
<dbReference type="Pfam" id="PF07943">
    <property type="entry name" value="PBP5_C"/>
    <property type="match status" value="1"/>
</dbReference>
<evidence type="ECO:0000256" key="5">
    <source>
        <dbReference type="ARBA" id="ARBA00022645"/>
    </source>
</evidence>
<dbReference type="InterPro" id="IPR037167">
    <property type="entry name" value="Peptidase_S11_C_sf"/>
</dbReference>
<evidence type="ECO:0000256" key="6">
    <source>
        <dbReference type="ARBA" id="ARBA00022670"/>
    </source>
</evidence>
<evidence type="ECO:0000256" key="4">
    <source>
        <dbReference type="ARBA" id="ARBA00012448"/>
    </source>
</evidence>
<keyword evidence="8" id="KW-0378">Hydrolase</keyword>
<keyword evidence="6" id="KW-0645">Protease</keyword>
<evidence type="ECO:0000256" key="3">
    <source>
        <dbReference type="ARBA" id="ARBA00007164"/>
    </source>
</evidence>
<evidence type="ECO:0000256" key="11">
    <source>
        <dbReference type="ARBA" id="ARBA00023316"/>
    </source>
</evidence>
<keyword evidence="10" id="KW-0573">Peptidoglycan synthesis</keyword>
<dbReference type="InterPro" id="IPR015956">
    <property type="entry name" value="Peniciliin-bd_prot_C_sf"/>
</dbReference>
<dbReference type="GO" id="GO:0071555">
    <property type="term" value="P:cell wall organization"/>
    <property type="evidence" value="ECO:0007669"/>
    <property type="project" value="UniProtKB-KW"/>
</dbReference>
<dbReference type="Gene3D" id="2.60.410.10">
    <property type="entry name" value="D-Ala-D-Ala carboxypeptidase, C-terminal domain"/>
    <property type="match status" value="1"/>
</dbReference>
<accession>A0A420KGI2</accession>
<evidence type="ECO:0000256" key="7">
    <source>
        <dbReference type="ARBA" id="ARBA00022729"/>
    </source>
</evidence>
<evidence type="ECO:0000313" key="19">
    <source>
        <dbReference type="Proteomes" id="UP000216225"/>
    </source>
</evidence>
<dbReference type="InterPro" id="IPR012907">
    <property type="entry name" value="Peptidase_S11_C"/>
</dbReference>
<evidence type="ECO:0000256" key="9">
    <source>
        <dbReference type="ARBA" id="ARBA00022960"/>
    </source>
</evidence>
<dbReference type="GO" id="GO:0009002">
    <property type="term" value="F:serine-type D-Ala-D-Ala carboxypeptidase activity"/>
    <property type="evidence" value="ECO:0007669"/>
    <property type="project" value="UniProtKB-EC"/>
</dbReference>
<feature type="domain" description="Peptidase S11 D-Ala-D-Ala carboxypeptidase A C-terminal" evidence="17">
    <location>
        <begin position="281"/>
        <end position="371"/>
    </location>
</feature>
<evidence type="ECO:0000256" key="16">
    <source>
        <dbReference type="SAM" id="SignalP"/>
    </source>
</evidence>
<dbReference type="RefSeq" id="WP_094435509.1">
    <property type="nucleotide sequence ID" value="NZ_NKDB02000001.1"/>
</dbReference>
<protein>
    <recommendedName>
        <fullName evidence="4">serine-type D-Ala-D-Ala carboxypeptidase</fullName>
        <ecNumber evidence="4">3.4.16.4</ecNumber>
    </recommendedName>
</protein>
<dbReference type="GO" id="GO:0008360">
    <property type="term" value="P:regulation of cell shape"/>
    <property type="evidence" value="ECO:0007669"/>
    <property type="project" value="UniProtKB-KW"/>
</dbReference>
<keyword evidence="7 16" id="KW-0732">Signal</keyword>
<feature type="active site" evidence="13">
    <location>
        <position position="121"/>
    </location>
</feature>
<evidence type="ECO:0000256" key="13">
    <source>
        <dbReference type="PIRSR" id="PIRSR618044-1"/>
    </source>
</evidence>
<dbReference type="EMBL" id="NKDB02000001">
    <property type="protein sequence ID" value="RKJ99011.1"/>
    <property type="molecule type" value="Genomic_DNA"/>
</dbReference>
<dbReference type="AlphaFoldDB" id="A0A420KGI2"/>
<feature type="binding site" evidence="14">
    <location>
        <position position="226"/>
    </location>
    <ligand>
        <name>substrate</name>
    </ligand>
</feature>
<evidence type="ECO:0000256" key="15">
    <source>
        <dbReference type="RuleBase" id="RU004016"/>
    </source>
</evidence>
<feature type="active site" description="Acyl-ester intermediate" evidence="13">
    <location>
        <position position="61"/>
    </location>
</feature>
<dbReference type="GO" id="GO:0006508">
    <property type="term" value="P:proteolysis"/>
    <property type="evidence" value="ECO:0007669"/>
    <property type="project" value="UniProtKB-KW"/>
</dbReference>
<feature type="active site" description="Acyl-ester intermediate" evidence="13">
    <location>
        <position position="64"/>
    </location>
</feature>
<evidence type="ECO:0000256" key="10">
    <source>
        <dbReference type="ARBA" id="ARBA00022984"/>
    </source>
</evidence>
<dbReference type="Pfam" id="PF00768">
    <property type="entry name" value="Peptidase_S11"/>
    <property type="match status" value="1"/>
</dbReference>
<dbReference type="SMART" id="SM00936">
    <property type="entry name" value="PBP5_C"/>
    <property type="match status" value="1"/>
</dbReference>
<comment type="function">
    <text evidence="1">Removes C-terminal D-alanyl residues from sugar-peptide cell wall precursors.</text>
</comment>
<keyword evidence="9" id="KW-0133">Cell shape</keyword>
<evidence type="ECO:0000256" key="14">
    <source>
        <dbReference type="PIRSR" id="PIRSR618044-2"/>
    </source>
</evidence>